<sequence>MAQRTEGVRARDRDRVDACSVLDAALADGQLSAAEHAARTATAMRAKSFDQLDALVADLQIPANLVDAPIVRVDRRTPRRWQAPVAVLAGAAALGLLAGLLSSCGGPGGPAEQVPLLTSGPGIGYFLAEYRAEFGETVADEVTFYPEYVLVDRALPGNPQSTADYHYDGGFDRYTAGNGRKPDEPTLDLAELDVPRLAGLLLGAPRTVGLPDGTISHIIVEREAGARSEAAPIARIYVRAADNRVGYLETTLGGEPLTINKPS</sequence>
<proteinExistence type="predicted"/>
<reference evidence="4" key="1">
    <citation type="journal article" date="2019" name="Int. J. Syst. Evol. Microbiol.">
        <title>The Global Catalogue of Microorganisms (GCM) 10K type strain sequencing project: providing services to taxonomists for standard genome sequencing and annotation.</title>
        <authorList>
            <consortium name="The Broad Institute Genomics Platform"/>
            <consortium name="The Broad Institute Genome Sequencing Center for Infectious Disease"/>
            <person name="Wu L."/>
            <person name="Ma J."/>
        </authorList>
    </citation>
    <scope>NUCLEOTIDE SEQUENCE [LARGE SCALE GENOMIC DNA]</scope>
    <source>
        <strain evidence="4">CGMCC 4.7330</strain>
    </source>
</reference>
<dbReference type="EMBL" id="JBHSAX010000014">
    <property type="protein sequence ID" value="MFC3963662.1"/>
    <property type="molecule type" value="Genomic_DNA"/>
</dbReference>
<dbReference type="PANTHER" id="PTHR40763">
    <property type="entry name" value="MEMBRANE PROTEIN-RELATED"/>
    <property type="match status" value="1"/>
</dbReference>
<evidence type="ECO:0000313" key="3">
    <source>
        <dbReference type="EMBL" id="MFC3963662.1"/>
    </source>
</evidence>
<dbReference type="RefSeq" id="WP_378613411.1">
    <property type="nucleotide sequence ID" value="NZ_JBHSAX010000014.1"/>
</dbReference>
<evidence type="ECO:0000256" key="1">
    <source>
        <dbReference type="SAM" id="Phobius"/>
    </source>
</evidence>
<dbReference type="InterPro" id="IPR012551">
    <property type="entry name" value="DUF1707_SHOCT-like"/>
</dbReference>
<keyword evidence="1" id="KW-0812">Transmembrane</keyword>
<feature type="transmembrane region" description="Helical" evidence="1">
    <location>
        <begin position="81"/>
        <end position="101"/>
    </location>
</feature>
<evidence type="ECO:0000259" key="2">
    <source>
        <dbReference type="Pfam" id="PF08044"/>
    </source>
</evidence>
<accession>A0ABV8DVY8</accession>
<evidence type="ECO:0000313" key="4">
    <source>
        <dbReference type="Proteomes" id="UP001595696"/>
    </source>
</evidence>
<gene>
    <name evidence="3" type="ORF">ACFO0B_16845</name>
</gene>
<keyword evidence="1" id="KW-0472">Membrane</keyword>
<dbReference type="Pfam" id="PF08044">
    <property type="entry name" value="DUF1707"/>
    <property type="match status" value="1"/>
</dbReference>
<keyword evidence="1" id="KW-1133">Transmembrane helix</keyword>
<feature type="domain" description="DUF1707" evidence="2">
    <location>
        <begin position="8"/>
        <end position="60"/>
    </location>
</feature>
<dbReference type="Proteomes" id="UP001595696">
    <property type="component" value="Unassembled WGS sequence"/>
</dbReference>
<name>A0ABV8DVY8_9NOCA</name>
<keyword evidence="4" id="KW-1185">Reference proteome</keyword>
<organism evidence="3 4">
    <name type="scientific">Nocardia jiangsuensis</name>
    <dbReference type="NCBI Taxonomy" id="1691563"/>
    <lineage>
        <taxon>Bacteria</taxon>
        <taxon>Bacillati</taxon>
        <taxon>Actinomycetota</taxon>
        <taxon>Actinomycetes</taxon>
        <taxon>Mycobacteriales</taxon>
        <taxon>Nocardiaceae</taxon>
        <taxon>Nocardia</taxon>
    </lineage>
</organism>
<protein>
    <submittedName>
        <fullName evidence="3">DUF1707 domain-containing protein</fullName>
    </submittedName>
</protein>
<dbReference type="PANTHER" id="PTHR40763:SF4">
    <property type="entry name" value="DUF1707 DOMAIN-CONTAINING PROTEIN"/>
    <property type="match status" value="1"/>
</dbReference>
<comment type="caution">
    <text evidence="3">The sequence shown here is derived from an EMBL/GenBank/DDBJ whole genome shotgun (WGS) entry which is preliminary data.</text>
</comment>